<organism evidence="9 10">
    <name type="scientific">Fomitopsis schrenkii</name>
    <name type="common">Brown rot fungus</name>
    <dbReference type="NCBI Taxonomy" id="2126942"/>
    <lineage>
        <taxon>Eukaryota</taxon>
        <taxon>Fungi</taxon>
        <taxon>Dikarya</taxon>
        <taxon>Basidiomycota</taxon>
        <taxon>Agaricomycotina</taxon>
        <taxon>Agaricomycetes</taxon>
        <taxon>Polyporales</taxon>
        <taxon>Fomitopsis</taxon>
    </lineage>
</organism>
<dbReference type="GO" id="GO:0008081">
    <property type="term" value="F:phosphoric diester hydrolase activity"/>
    <property type="evidence" value="ECO:0007669"/>
    <property type="project" value="TreeGrafter"/>
</dbReference>
<dbReference type="GO" id="GO:0046872">
    <property type="term" value="F:metal ion binding"/>
    <property type="evidence" value="ECO:0007669"/>
    <property type="project" value="UniProtKB-KW"/>
</dbReference>
<feature type="site" description="Interaction with DNA substrate" evidence="7">
    <location>
        <position position="232"/>
    </location>
</feature>
<evidence type="ECO:0000256" key="4">
    <source>
        <dbReference type="ARBA" id="ARBA00022842"/>
    </source>
</evidence>
<dbReference type="AlphaFoldDB" id="S8DNF9"/>
<dbReference type="HOGENOM" id="CLU_049840_0_0_1"/>
<evidence type="ECO:0000313" key="9">
    <source>
        <dbReference type="EMBL" id="EPS92843.1"/>
    </source>
</evidence>
<gene>
    <name evidence="9" type="ORF">FOMPIDRAFT_1033882</name>
</gene>
<dbReference type="EMBL" id="KE504334">
    <property type="protein sequence ID" value="EPS92843.1"/>
    <property type="molecule type" value="Genomic_DNA"/>
</dbReference>
<feature type="active site" description="Proton donor/acceptor" evidence="5">
    <location>
        <position position="145"/>
    </location>
</feature>
<feature type="binding site" evidence="6">
    <location>
        <position position="145"/>
    </location>
    <ligand>
        <name>Mg(2+)</name>
        <dbReference type="ChEBI" id="CHEBI:18420"/>
        <label>1</label>
    </ligand>
</feature>
<dbReference type="Proteomes" id="UP000015241">
    <property type="component" value="Unassembled WGS sequence"/>
</dbReference>
<dbReference type="PANTHER" id="PTHR22748">
    <property type="entry name" value="AP ENDONUCLEASE"/>
    <property type="match status" value="1"/>
</dbReference>
<evidence type="ECO:0000256" key="5">
    <source>
        <dbReference type="PIRSR" id="PIRSR604808-1"/>
    </source>
</evidence>
<feature type="active site" evidence="5">
    <location>
        <position position="112"/>
    </location>
</feature>
<evidence type="ECO:0000259" key="8">
    <source>
        <dbReference type="Pfam" id="PF03372"/>
    </source>
</evidence>
<dbReference type="GO" id="GO:0006284">
    <property type="term" value="P:base-excision repair"/>
    <property type="evidence" value="ECO:0007669"/>
    <property type="project" value="TreeGrafter"/>
</dbReference>
<dbReference type="CDD" id="cd09076">
    <property type="entry name" value="L1-EN"/>
    <property type="match status" value="1"/>
</dbReference>
<dbReference type="PANTHER" id="PTHR22748:SF6">
    <property type="entry name" value="DNA-(APURINIC OR APYRIMIDINIC SITE) ENDONUCLEASE"/>
    <property type="match status" value="1"/>
</dbReference>
<evidence type="ECO:0000256" key="6">
    <source>
        <dbReference type="PIRSR" id="PIRSR604808-2"/>
    </source>
</evidence>
<feature type="binding site" evidence="6">
    <location>
        <position position="231"/>
    </location>
    <ligand>
        <name>Mg(2+)</name>
        <dbReference type="ChEBI" id="CHEBI:18420"/>
        <label>1</label>
    </ligand>
</feature>
<feature type="binding site" evidence="6">
    <location>
        <position position="33"/>
    </location>
    <ligand>
        <name>Mg(2+)</name>
        <dbReference type="ChEBI" id="CHEBI:18420"/>
        <label>1</label>
    </ligand>
</feature>
<feature type="domain" description="Endonuclease/exonuclease/phosphatase" evidence="8">
    <location>
        <begin position="16"/>
        <end position="232"/>
    </location>
</feature>
<feature type="site" description="Transition state stabilizer" evidence="7">
    <location>
        <position position="147"/>
    </location>
</feature>
<feature type="site" description="Important for catalytic activity" evidence="7">
    <location>
        <position position="206"/>
    </location>
</feature>
<evidence type="ECO:0000256" key="7">
    <source>
        <dbReference type="PIRSR" id="PIRSR604808-3"/>
    </source>
</evidence>
<dbReference type="Pfam" id="PF03372">
    <property type="entry name" value="Exo_endo_phos"/>
    <property type="match status" value="1"/>
</dbReference>
<keyword evidence="10" id="KW-1185">Reference proteome</keyword>
<dbReference type="GO" id="GO:0003906">
    <property type="term" value="F:DNA-(apurinic or apyrimidinic site) endonuclease activity"/>
    <property type="evidence" value="ECO:0007669"/>
    <property type="project" value="TreeGrafter"/>
</dbReference>
<dbReference type="InterPro" id="IPR036691">
    <property type="entry name" value="Endo/exonu/phosph_ase_sf"/>
</dbReference>
<dbReference type="GO" id="GO:0005634">
    <property type="term" value="C:nucleus"/>
    <property type="evidence" value="ECO:0007669"/>
    <property type="project" value="TreeGrafter"/>
</dbReference>
<evidence type="ECO:0000256" key="3">
    <source>
        <dbReference type="ARBA" id="ARBA00022801"/>
    </source>
</evidence>
<keyword evidence="3" id="KW-0378">Hydrolase</keyword>
<protein>
    <recommendedName>
        <fullName evidence="8">Endonuclease/exonuclease/phosphatase domain-containing protein</fullName>
    </recommendedName>
</protein>
<feature type="binding site" evidence="6">
    <location>
        <position position="147"/>
    </location>
    <ligand>
        <name>Mg(2+)</name>
        <dbReference type="ChEBI" id="CHEBI:18420"/>
        <label>1</label>
    </ligand>
</feature>
<dbReference type="Gene3D" id="3.60.10.10">
    <property type="entry name" value="Endonuclease/exonuclease/phosphatase"/>
    <property type="match status" value="1"/>
</dbReference>
<evidence type="ECO:0000256" key="1">
    <source>
        <dbReference type="ARBA" id="ARBA00007092"/>
    </source>
</evidence>
<dbReference type="OrthoDB" id="3264871at2759"/>
<dbReference type="SUPFAM" id="SSF56219">
    <property type="entry name" value="DNase I-like"/>
    <property type="match status" value="1"/>
</dbReference>
<comment type="cofactor">
    <cofactor evidence="6">
        <name>Mg(2+)</name>
        <dbReference type="ChEBI" id="CHEBI:18420"/>
    </cofactor>
    <cofactor evidence="6">
        <name>Mn(2+)</name>
        <dbReference type="ChEBI" id="CHEBI:29035"/>
    </cofactor>
    <text evidence="6">Probably binds two magnesium or manganese ions per subunit.</text>
</comment>
<dbReference type="eggNOG" id="ENOG502SMUP">
    <property type="taxonomic scope" value="Eukaryota"/>
</dbReference>
<dbReference type="InterPro" id="IPR005135">
    <property type="entry name" value="Endo/exonuclease/phosphatase"/>
</dbReference>
<evidence type="ECO:0000256" key="2">
    <source>
        <dbReference type="ARBA" id="ARBA00022723"/>
    </source>
</evidence>
<proteinExistence type="inferred from homology"/>
<keyword evidence="6" id="KW-0464">Manganese</keyword>
<feature type="binding site" evidence="6">
    <location>
        <position position="232"/>
    </location>
    <ligand>
        <name>Mg(2+)</name>
        <dbReference type="ChEBI" id="CHEBI:18420"/>
        <label>1</label>
    </ligand>
</feature>
<dbReference type="InterPro" id="IPR004808">
    <property type="entry name" value="AP_endonuc_1"/>
</dbReference>
<comment type="similarity">
    <text evidence="1">Belongs to the DNA repair enzymes AP/ExoA family.</text>
</comment>
<dbReference type="InParanoid" id="S8DNF9"/>
<reference evidence="9 10" key="1">
    <citation type="journal article" date="2012" name="Science">
        <title>The Paleozoic origin of enzymatic lignin decomposition reconstructed from 31 fungal genomes.</title>
        <authorList>
            <person name="Floudas D."/>
            <person name="Binder M."/>
            <person name="Riley R."/>
            <person name="Barry K."/>
            <person name="Blanchette R.A."/>
            <person name="Henrissat B."/>
            <person name="Martinez A.T."/>
            <person name="Otillar R."/>
            <person name="Spatafora J.W."/>
            <person name="Yadav J.S."/>
            <person name="Aerts A."/>
            <person name="Benoit I."/>
            <person name="Boyd A."/>
            <person name="Carlson A."/>
            <person name="Copeland A."/>
            <person name="Coutinho P.M."/>
            <person name="de Vries R.P."/>
            <person name="Ferreira P."/>
            <person name="Findley K."/>
            <person name="Foster B."/>
            <person name="Gaskell J."/>
            <person name="Glotzer D."/>
            <person name="Gorecki P."/>
            <person name="Heitman J."/>
            <person name="Hesse C."/>
            <person name="Hori C."/>
            <person name="Igarashi K."/>
            <person name="Jurgens J.A."/>
            <person name="Kallen N."/>
            <person name="Kersten P."/>
            <person name="Kohler A."/>
            <person name="Kuees U."/>
            <person name="Kumar T.K.A."/>
            <person name="Kuo A."/>
            <person name="LaButti K."/>
            <person name="Larrondo L.F."/>
            <person name="Lindquist E."/>
            <person name="Ling A."/>
            <person name="Lombard V."/>
            <person name="Lucas S."/>
            <person name="Lundell T."/>
            <person name="Martin R."/>
            <person name="McLaughlin D.J."/>
            <person name="Morgenstern I."/>
            <person name="Morin E."/>
            <person name="Murat C."/>
            <person name="Nagy L.G."/>
            <person name="Nolan M."/>
            <person name="Ohm R.A."/>
            <person name="Patyshakuliyeva A."/>
            <person name="Rokas A."/>
            <person name="Ruiz-Duenas F.J."/>
            <person name="Sabat G."/>
            <person name="Salamov A."/>
            <person name="Samejima M."/>
            <person name="Schmutz J."/>
            <person name="Slot J.C."/>
            <person name="St John F."/>
            <person name="Stenlid J."/>
            <person name="Sun H."/>
            <person name="Sun S."/>
            <person name="Syed K."/>
            <person name="Tsang A."/>
            <person name="Wiebenga A."/>
            <person name="Young D."/>
            <person name="Pisabarro A."/>
            <person name="Eastwood D.C."/>
            <person name="Martin F."/>
            <person name="Cullen D."/>
            <person name="Grigoriev I.V."/>
            <person name="Hibbett D.S."/>
        </authorList>
    </citation>
    <scope>NUCLEOTIDE SEQUENCE</scope>
    <source>
        <strain evidence="10">FP-58527</strain>
    </source>
</reference>
<feature type="active site" description="Proton acceptor" evidence="5">
    <location>
        <position position="232"/>
    </location>
</feature>
<accession>S8DNF9</accession>
<keyword evidence="4 6" id="KW-0460">Magnesium</keyword>
<keyword evidence="2 6" id="KW-0479">Metal-binding</keyword>
<sequence length="314" mass="35234">MSGRGSLYSLDNKWTALSQTMREKKLGIMALQETHLPPEDVETVHKMYGKRIRLVNSPDPTNASGARGVAIALNRELVDISDVTSHVLVPGRALIVRTKWHNDKYITIMNIYALNDVAANEEFWAAIENALDNPRVPKPDVLLGDFNLVEEAIDRLPMKDSTPGAVEALQSLLGKLHLHDGWRITEPSCCDYTFPQRGSTTRSRLDRIYVSQDVLNRSYEWRIESTNIPTDHRLVSVQLTAAEAPYIGKGTRTEERNPQLMLRNLKDTVRTLARDTLKSRIPKLKAAIKAATKALSSLQNSRSKRGQAPCKTRS</sequence>
<evidence type="ECO:0000313" key="10">
    <source>
        <dbReference type="Proteomes" id="UP000015241"/>
    </source>
</evidence>
<name>S8DNF9_FOMSC</name>
<dbReference type="GO" id="GO:0008311">
    <property type="term" value="F:double-stranded DNA 3'-5' DNA exonuclease activity"/>
    <property type="evidence" value="ECO:0007669"/>
    <property type="project" value="TreeGrafter"/>
</dbReference>